<comment type="function">
    <text evidence="2">Adenine glycosylase active on G-A mispairs. MutY also corrects error-prone DNA synthesis past GO lesions which are due to the oxidatively damaged form of guanine: 7,8-dihydro-8-oxoguanine (8-oxo-dGTP).</text>
</comment>
<dbReference type="InterPro" id="IPR023170">
    <property type="entry name" value="HhH_base_excis_C"/>
</dbReference>
<keyword evidence="6" id="KW-0004">4Fe-4S</keyword>
<dbReference type="SMART" id="SM00478">
    <property type="entry name" value="ENDO3c"/>
    <property type="match status" value="1"/>
</dbReference>
<keyword evidence="13 14" id="KW-0326">Glycosidase</keyword>
<evidence type="ECO:0000259" key="15">
    <source>
        <dbReference type="SMART" id="SM00478"/>
    </source>
</evidence>
<dbReference type="Gene3D" id="3.90.79.10">
    <property type="entry name" value="Nucleoside Triphosphate Pyrophosphohydrolase"/>
    <property type="match status" value="1"/>
</dbReference>
<evidence type="ECO:0000313" key="17">
    <source>
        <dbReference type="Proteomes" id="UP001497527"/>
    </source>
</evidence>
<gene>
    <name evidence="16" type="ORF">T190423A01A_50108</name>
</gene>
<dbReference type="EMBL" id="CAXJIO010000014">
    <property type="protein sequence ID" value="CAL2103860.1"/>
    <property type="molecule type" value="Genomic_DNA"/>
</dbReference>
<dbReference type="RefSeq" id="WP_348718191.1">
    <property type="nucleotide sequence ID" value="NZ_CAXJIO010000014.1"/>
</dbReference>
<protein>
    <recommendedName>
        <fullName evidence="5 14">Adenine DNA glycosylase</fullName>
        <ecNumber evidence="4 14">3.2.2.31</ecNumber>
    </recommendedName>
</protein>
<keyword evidence="11" id="KW-0411">Iron-sulfur</keyword>
<dbReference type="InterPro" id="IPR000445">
    <property type="entry name" value="HhH_motif"/>
</dbReference>
<dbReference type="Proteomes" id="UP001497527">
    <property type="component" value="Unassembled WGS sequence"/>
</dbReference>
<proteinExistence type="inferred from homology"/>
<keyword evidence="8 14" id="KW-0227">DNA damage</keyword>
<accession>A0ABM9PE42</accession>
<evidence type="ECO:0000256" key="13">
    <source>
        <dbReference type="ARBA" id="ARBA00023295"/>
    </source>
</evidence>
<keyword evidence="17" id="KW-1185">Reference proteome</keyword>
<dbReference type="InterPro" id="IPR003265">
    <property type="entry name" value="HhH-GPD_domain"/>
</dbReference>
<dbReference type="PANTHER" id="PTHR42944">
    <property type="entry name" value="ADENINE DNA GLYCOSYLASE"/>
    <property type="match status" value="1"/>
</dbReference>
<sequence>MDFNNKLKYWYLQNNRELPWRKTKNPYHIWLSEIMLQQTRVAQGLPYYLKYIEAFPTVFDLAEASEEKVLKLWQGLGYYSRARNLHFTAKYVANELNGEFPTSYKELLKLKGIGDYTASAIASICFNEAAAVVDGNVYRVLSRYFGVATPINSTKGIKEFKELAQTLIDLDEPGVYNQAIMDFGALHCKPQKPLCDQCHIADSCVALEKGLVGTLPIKEKKIKVRKRYFNYLVLKTATGYTILNERKGKGIWQGLYEFPLVETQKSIETLEELVNCEDFQELSLNNTSISLFNEKEIVHKLSHQHLYTKFWVIELEKHAQANISWDVIKEYPVPVLIDKFLTNFQKNKI</sequence>
<dbReference type="NCBIfam" id="TIGR01084">
    <property type="entry name" value="mutY"/>
    <property type="match status" value="1"/>
</dbReference>
<name>A0ABM9PE42_9FLAO</name>
<evidence type="ECO:0000256" key="2">
    <source>
        <dbReference type="ARBA" id="ARBA00002933"/>
    </source>
</evidence>
<dbReference type="PROSITE" id="PS00764">
    <property type="entry name" value="ENDONUCLEASE_III_1"/>
    <property type="match status" value="1"/>
</dbReference>
<keyword evidence="12" id="KW-0234">DNA repair</keyword>
<dbReference type="SUPFAM" id="SSF48150">
    <property type="entry name" value="DNA-glycosylase"/>
    <property type="match status" value="1"/>
</dbReference>
<dbReference type="Gene3D" id="1.10.340.30">
    <property type="entry name" value="Hypothetical protein, domain 2"/>
    <property type="match status" value="1"/>
</dbReference>
<dbReference type="InterPro" id="IPR005760">
    <property type="entry name" value="A/G_AdeGlyc_MutY"/>
</dbReference>
<dbReference type="EC" id="3.2.2.31" evidence="4 14"/>
<dbReference type="Gene3D" id="1.10.1670.10">
    <property type="entry name" value="Helix-hairpin-Helix base-excision DNA repair enzymes (C-terminal)"/>
    <property type="match status" value="1"/>
</dbReference>
<dbReference type="Pfam" id="PF14815">
    <property type="entry name" value="NUDIX_4"/>
    <property type="match status" value="1"/>
</dbReference>
<dbReference type="CDD" id="cd00056">
    <property type="entry name" value="ENDO3c"/>
    <property type="match status" value="1"/>
</dbReference>
<evidence type="ECO:0000256" key="7">
    <source>
        <dbReference type="ARBA" id="ARBA00022723"/>
    </source>
</evidence>
<dbReference type="PANTHER" id="PTHR42944:SF1">
    <property type="entry name" value="ADENINE DNA GLYCOSYLASE"/>
    <property type="match status" value="1"/>
</dbReference>
<keyword evidence="7" id="KW-0479">Metal-binding</keyword>
<evidence type="ECO:0000256" key="5">
    <source>
        <dbReference type="ARBA" id="ARBA00022023"/>
    </source>
</evidence>
<dbReference type="InterPro" id="IPR044298">
    <property type="entry name" value="MIG/MutY"/>
</dbReference>
<evidence type="ECO:0000256" key="8">
    <source>
        <dbReference type="ARBA" id="ARBA00022763"/>
    </source>
</evidence>
<dbReference type="InterPro" id="IPR015797">
    <property type="entry name" value="NUDIX_hydrolase-like_dom_sf"/>
</dbReference>
<evidence type="ECO:0000256" key="3">
    <source>
        <dbReference type="ARBA" id="ARBA00008343"/>
    </source>
</evidence>
<organism evidence="16 17">
    <name type="scientific">Tenacibaculum polynesiense</name>
    <dbReference type="NCBI Taxonomy" id="3137857"/>
    <lineage>
        <taxon>Bacteria</taxon>
        <taxon>Pseudomonadati</taxon>
        <taxon>Bacteroidota</taxon>
        <taxon>Flavobacteriia</taxon>
        <taxon>Flavobacteriales</taxon>
        <taxon>Flavobacteriaceae</taxon>
        <taxon>Tenacibaculum</taxon>
    </lineage>
</organism>
<dbReference type="CDD" id="cd03431">
    <property type="entry name" value="NUDIX_DNA_Glycosylase_C-MutY"/>
    <property type="match status" value="1"/>
</dbReference>
<dbReference type="Pfam" id="PF00633">
    <property type="entry name" value="HHH"/>
    <property type="match status" value="1"/>
</dbReference>
<evidence type="ECO:0000256" key="14">
    <source>
        <dbReference type="RuleBase" id="RU365096"/>
    </source>
</evidence>
<evidence type="ECO:0000256" key="12">
    <source>
        <dbReference type="ARBA" id="ARBA00023204"/>
    </source>
</evidence>
<dbReference type="InterPro" id="IPR004035">
    <property type="entry name" value="Endouclease-III_FeS-bd_BS"/>
</dbReference>
<comment type="cofactor">
    <cofactor evidence="14">
        <name>[4Fe-4S] cluster</name>
        <dbReference type="ChEBI" id="CHEBI:49883"/>
    </cofactor>
    <text evidence="14">Binds 1 [4Fe-4S] cluster.</text>
</comment>
<evidence type="ECO:0000256" key="4">
    <source>
        <dbReference type="ARBA" id="ARBA00012045"/>
    </source>
</evidence>
<evidence type="ECO:0000256" key="1">
    <source>
        <dbReference type="ARBA" id="ARBA00000843"/>
    </source>
</evidence>
<reference evidence="16 17" key="1">
    <citation type="submission" date="2024-05" db="EMBL/GenBank/DDBJ databases">
        <authorList>
            <person name="Duchaud E."/>
        </authorList>
    </citation>
    <scope>NUCLEOTIDE SEQUENCE [LARGE SCALE GENOMIC DNA]</scope>
    <source>
        <strain evidence="16">Ena-SAMPLE-TAB-13-05-2024-13:56:06:370-140308</strain>
    </source>
</reference>
<comment type="similarity">
    <text evidence="3 14">Belongs to the Nth/MutY family.</text>
</comment>
<evidence type="ECO:0000256" key="10">
    <source>
        <dbReference type="ARBA" id="ARBA00023004"/>
    </source>
</evidence>
<dbReference type="InterPro" id="IPR011257">
    <property type="entry name" value="DNA_glycosylase"/>
</dbReference>
<dbReference type="InterPro" id="IPR029119">
    <property type="entry name" value="MutY_C"/>
</dbReference>
<feature type="domain" description="HhH-GPD" evidence="15">
    <location>
        <begin position="35"/>
        <end position="186"/>
    </location>
</feature>
<evidence type="ECO:0000256" key="11">
    <source>
        <dbReference type="ARBA" id="ARBA00023014"/>
    </source>
</evidence>
<dbReference type="Pfam" id="PF00730">
    <property type="entry name" value="HhH-GPD"/>
    <property type="match status" value="1"/>
</dbReference>
<evidence type="ECO:0000313" key="16">
    <source>
        <dbReference type="EMBL" id="CAL2103860.1"/>
    </source>
</evidence>
<comment type="catalytic activity">
    <reaction evidence="1 14">
        <text>Hydrolyzes free adenine bases from 7,8-dihydro-8-oxoguanine:adenine mismatched double-stranded DNA, leaving an apurinic site.</text>
        <dbReference type="EC" id="3.2.2.31"/>
    </reaction>
</comment>
<keyword evidence="9 16" id="KW-0378">Hydrolase</keyword>
<evidence type="ECO:0000256" key="9">
    <source>
        <dbReference type="ARBA" id="ARBA00022801"/>
    </source>
</evidence>
<dbReference type="GO" id="GO:0000701">
    <property type="term" value="F:purine-specific mismatch base pair DNA N-glycosylase activity"/>
    <property type="evidence" value="ECO:0007669"/>
    <property type="project" value="UniProtKB-EC"/>
</dbReference>
<comment type="caution">
    <text evidence="16">The sequence shown here is derived from an EMBL/GenBank/DDBJ whole genome shotgun (WGS) entry which is preliminary data.</text>
</comment>
<evidence type="ECO:0000256" key="6">
    <source>
        <dbReference type="ARBA" id="ARBA00022485"/>
    </source>
</evidence>
<keyword evidence="10 14" id="KW-0408">Iron</keyword>
<dbReference type="SUPFAM" id="SSF55811">
    <property type="entry name" value="Nudix"/>
    <property type="match status" value="1"/>
</dbReference>